<accession>A0A0G0X5K5</accession>
<dbReference type="InterPro" id="IPR038695">
    <property type="entry name" value="Saro_0823-like_sf"/>
</dbReference>
<organism evidence="1 2">
    <name type="scientific">Candidatus Daviesbacteria bacterium GW2011_GWA2_40_9</name>
    <dbReference type="NCBI Taxonomy" id="1618424"/>
    <lineage>
        <taxon>Bacteria</taxon>
        <taxon>Candidatus Daviesiibacteriota</taxon>
    </lineage>
</organism>
<reference evidence="1 2" key="1">
    <citation type="journal article" date="2015" name="Nature">
        <title>rRNA introns, odd ribosomes, and small enigmatic genomes across a large radiation of phyla.</title>
        <authorList>
            <person name="Brown C.T."/>
            <person name="Hug L.A."/>
            <person name="Thomas B.C."/>
            <person name="Sharon I."/>
            <person name="Castelle C.J."/>
            <person name="Singh A."/>
            <person name="Wilkins M.J."/>
            <person name="Williams K.H."/>
            <person name="Banfield J.F."/>
        </authorList>
    </citation>
    <scope>NUCLEOTIDE SEQUENCE [LARGE SCALE GENOMIC DNA]</scope>
</reference>
<evidence type="ECO:0000313" key="2">
    <source>
        <dbReference type="Proteomes" id="UP000034601"/>
    </source>
</evidence>
<proteinExistence type="predicted"/>
<gene>
    <name evidence="1" type="ORF">UU29_C0008G0036</name>
</gene>
<evidence type="ECO:0000313" key="1">
    <source>
        <dbReference type="EMBL" id="KKR82927.1"/>
    </source>
</evidence>
<dbReference type="AlphaFoldDB" id="A0A0G0X5K5"/>
<dbReference type="Proteomes" id="UP000034601">
    <property type="component" value="Unassembled WGS sequence"/>
</dbReference>
<dbReference type="Gene3D" id="2.60.120.1140">
    <property type="entry name" value="Protein of unknown function DUF192"/>
    <property type="match status" value="1"/>
</dbReference>
<sequence length="111" mass="12656">MKIVNFTKSTVVGSDFKLASSLQDKLLGLLSKDNSRCLLFKTRFGIHTFFLKEPIDIIVLDRSFKVVKVSTSVAPNRLFFWNPLNQFVLELPQKNINLSQTEVGDILKIQL</sequence>
<protein>
    <recommendedName>
        <fullName evidence="3">DUF192 domain-containing protein</fullName>
    </recommendedName>
</protein>
<comment type="caution">
    <text evidence="1">The sequence shown here is derived from an EMBL/GenBank/DDBJ whole genome shotgun (WGS) entry which is preliminary data.</text>
</comment>
<name>A0A0G0X5K5_9BACT</name>
<dbReference type="EMBL" id="LCAB01000008">
    <property type="protein sequence ID" value="KKR82927.1"/>
    <property type="molecule type" value="Genomic_DNA"/>
</dbReference>
<evidence type="ECO:0008006" key="3">
    <source>
        <dbReference type="Google" id="ProtNLM"/>
    </source>
</evidence>
<dbReference type="Pfam" id="PF02643">
    <property type="entry name" value="DUF192"/>
    <property type="match status" value="1"/>
</dbReference>
<dbReference type="InterPro" id="IPR003795">
    <property type="entry name" value="DUF192"/>
</dbReference>